<feature type="non-terminal residue" evidence="1">
    <location>
        <position position="50"/>
    </location>
</feature>
<dbReference type="AlphaFoldDB" id="A0A8S3C8I5"/>
<evidence type="ECO:0000313" key="2">
    <source>
        <dbReference type="Proteomes" id="UP000681720"/>
    </source>
</evidence>
<proteinExistence type="predicted"/>
<accession>A0A8S3C8I5</accession>
<name>A0A8S3C8I5_9BILA</name>
<dbReference type="EMBL" id="CAJOBJ010163271">
    <property type="protein sequence ID" value="CAF4854568.1"/>
    <property type="molecule type" value="Genomic_DNA"/>
</dbReference>
<evidence type="ECO:0000313" key="1">
    <source>
        <dbReference type="EMBL" id="CAF4854568.1"/>
    </source>
</evidence>
<organism evidence="1 2">
    <name type="scientific">Rotaria magnacalcarata</name>
    <dbReference type="NCBI Taxonomy" id="392030"/>
    <lineage>
        <taxon>Eukaryota</taxon>
        <taxon>Metazoa</taxon>
        <taxon>Spiralia</taxon>
        <taxon>Gnathifera</taxon>
        <taxon>Rotifera</taxon>
        <taxon>Eurotatoria</taxon>
        <taxon>Bdelloidea</taxon>
        <taxon>Philodinida</taxon>
        <taxon>Philodinidae</taxon>
        <taxon>Rotaria</taxon>
    </lineage>
</organism>
<sequence>MKAALATLAILSTSQIDLEEYKDIELDDEDRKKINEYLEENRIICDKIIN</sequence>
<protein>
    <submittedName>
        <fullName evidence="1">Uncharacterized protein</fullName>
    </submittedName>
</protein>
<comment type="caution">
    <text evidence="1">The sequence shown here is derived from an EMBL/GenBank/DDBJ whole genome shotgun (WGS) entry which is preliminary data.</text>
</comment>
<gene>
    <name evidence="1" type="ORF">GIL414_LOCUS49568</name>
</gene>
<reference evidence="1" key="1">
    <citation type="submission" date="2021-02" db="EMBL/GenBank/DDBJ databases">
        <authorList>
            <person name="Nowell W R."/>
        </authorList>
    </citation>
    <scope>NUCLEOTIDE SEQUENCE</scope>
</reference>
<dbReference type="Proteomes" id="UP000681720">
    <property type="component" value="Unassembled WGS sequence"/>
</dbReference>